<dbReference type="FunFam" id="3.40.50.1100:FF:000015">
    <property type="entry name" value="Cysteine synthase B"/>
    <property type="match status" value="1"/>
</dbReference>
<name>A0A128ESN8_9GAMM</name>
<keyword evidence="12" id="KW-1185">Reference proteome</keyword>
<dbReference type="Proteomes" id="UP000071641">
    <property type="component" value="Unassembled WGS sequence"/>
</dbReference>
<comment type="function">
    <text evidence="9">A cysteine desulfhydrase that generates hydrogen sulfide, H(2)S. The H(2)S produced by this enzyme may modulate central metabolism.</text>
</comment>
<evidence type="ECO:0000256" key="5">
    <source>
        <dbReference type="ARBA" id="ARBA00022898"/>
    </source>
</evidence>
<keyword evidence="5 9" id="KW-0663">Pyridoxal phosphate</keyword>
<evidence type="ECO:0000259" key="10">
    <source>
        <dbReference type="Pfam" id="PF00291"/>
    </source>
</evidence>
<feature type="domain" description="Tryptophan synthase beta chain-like PALP" evidence="10">
    <location>
        <begin position="32"/>
        <end position="323"/>
    </location>
</feature>
<proteinExistence type="inferred from homology"/>
<comment type="similarity">
    <text evidence="9">Belongs to the cysteine synthase/cystathionine beta-synthase family. Cds1 subfamily.</text>
</comment>
<dbReference type="HAMAP" id="MF_00868">
    <property type="entry name" value="Cds1"/>
    <property type="match status" value="1"/>
</dbReference>
<dbReference type="SUPFAM" id="SSF53686">
    <property type="entry name" value="Tryptophan synthase beta subunit-like PLP-dependent enzymes"/>
    <property type="match status" value="1"/>
</dbReference>
<accession>A0A128ESN8</accession>
<comment type="catalytic activity">
    <reaction evidence="9">
        <text>L-cysteine + H2O = hydrogen sulfide + pyruvate + NH4(+) + H(+)</text>
        <dbReference type="Rhea" id="RHEA:24931"/>
        <dbReference type="ChEBI" id="CHEBI:15361"/>
        <dbReference type="ChEBI" id="CHEBI:15377"/>
        <dbReference type="ChEBI" id="CHEBI:15378"/>
        <dbReference type="ChEBI" id="CHEBI:28938"/>
        <dbReference type="ChEBI" id="CHEBI:29919"/>
        <dbReference type="ChEBI" id="CHEBI:35235"/>
        <dbReference type="EC" id="4.4.1.1"/>
    </reaction>
</comment>
<evidence type="ECO:0000256" key="3">
    <source>
        <dbReference type="ARBA" id="ARBA00004962"/>
    </source>
</evidence>
<dbReference type="GO" id="GO:0030170">
    <property type="term" value="F:pyridoxal phosphate binding"/>
    <property type="evidence" value="ECO:0007669"/>
    <property type="project" value="UniProtKB-UniRule"/>
</dbReference>
<evidence type="ECO:0000256" key="7">
    <source>
        <dbReference type="ARBA" id="ARBA00047931"/>
    </source>
</evidence>
<dbReference type="GO" id="GO:0016829">
    <property type="term" value="F:lyase activity"/>
    <property type="evidence" value="ECO:0007669"/>
    <property type="project" value="UniProtKB-KW"/>
</dbReference>
<comment type="subcellular location">
    <subcellularLocation>
        <location evidence="2">Cytoplasm</location>
    </subcellularLocation>
</comment>
<keyword evidence="4 9" id="KW-0963">Cytoplasm</keyword>
<dbReference type="AlphaFoldDB" id="A0A128ESN8"/>
<evidence type="ECO:0000256" key="6">
    <source>
        <dbReference type="ARBA" id="ARBA00023239"/>
    </source>
</evidence>
<dbReference type="GO" id="GO:0019450">
    <property type="term" value="P:L-cysteine catabolic process to pyruvate"/>
    <property type="evidence" value="ECO:0007669"/>
    <property type="project" value="UniProtKB-UniRule"/>
</dbReference>
<dbReference type="InterPro" id="IPR050214">
    <property type="entry name" value="Cys_Synth/Cystath_Beta-Synth"/>
</dbReference>
<dbReference type="RefSeq" id="WP_062660721.1">
    <property type="nucleotide sequence ID" value="NZ_FIZX01000001.1"/>
</dbReference>
<dbReference type="Gene3D" id="3.40.50.1100">
    <property type="match status" value="2"/>
</dbReference>
<comment type="function">
    <text evidence="8">A cysteine desulfhydrase that generates hydrogen sulfide, H(2)S. The H(2)S produced by this enzyme stimulates respiration in M.tuberculosis, mediated primarily via cytochrome bd with a lesser contribution from cytochrome bc1/aa3. H(2)S modulates the balance between respiration and glycolysis, and also contributes to redox homeostasis. Probably eliminates toxic levels of Cys (which can induce oxidative stress).</text>
</comment>
<gene>
    <name evidence="11" type="primary">sbnA</name>
    <name evidence="9" type="synonym">cds1</name>
    <name evidence="11" type="ORF">GCE9029_00298</name>
</gene>
<organism evidence="11 12">
    <name type="scientific">Grimontia celer</name>
    <dbReference type="NCBI Taxonomy" id="1796497"/>
    <lineage>
        <taxon>Bacteria</taxon>
        <taxon>Pseudomonadati</taxon>
        <taxon>Pseudomonadota</taxon>
        <taxon>Gammaproteobacteria</taxon>
        <taxon>Vibrionales</taxon>
        <taxon>Vibrionaceae</taxon>
        <taxon>Grimontia</taxon>
    </lineage>
</organism>
<dbReference type="STRING" id="1796497.GCE9029_00298"/>
<dbReference type="EMBL" id="FIZX01000001">
    <property type="protein sequence ID" value="CZF77587.1"/>
    <property type="molecule type" value="Genomic_DNA"/>
</dbReference>
<dbReference type="InterPro" id="IPR036052">
    <property type="entry name" value="TrpB-like_PALP_sf"/>
</dbReference>
<evidence type="ECO:0000256" key="9">
    <source>
        <dbReference type="HAMAP-Rule" id="MF_00868"/>
    </source>
</evidence>
<dbReference type="GO" id="GO:0004124">
    <property type="term" value="F:cysteine synthase activity"/>
    <property type="evidence" value="ECO:0007669"/>
    <property type="project" value="UniProtKB-EC"/>
</dbReference>
<dbReference type="PANTHER" id="PTHR10314">
    <property type="entry name" value="CYSTATHIONINE BETA-SYNTHASE"/>
    <property type="match status" value="1"/>
</dbReference>
<comment type="cofactor">
    <cofactor evidence="1 9">
        <name>pyridoxal 5'-phosphate</name>
        <dbReference type="ChEBI" id="CHEBI:597326"/>
    </cofactor>
</comment>
<comment type="pathway">
    <text evidence="3">Amino-acid biosynthesis; L-cysteine biosynthesis; L-cysteine from L-serine: step 2/2.</text>
</comment>
<evidence type="ECO:0000256" key="4">
    <source>
        <dbReference type="ARBA" id="ARBA00022490"/>
    </source>
</evidence>
<evidence type="ECO:0000256" key="2">
    <source>
        <dbReference type="ARBA" id="ARBA00004496"/>
    </source>
</evidence>
<dbReference type="EC" id="4.4.1.1" evidence="9"/>
<comment type="catalytic activity">
    <reaction evidence="7">
        <text>O-acetyl-L-serine + hydrogen sulfide = L-cysteine + acetate</text>
        <dbReference type="Rhea" id="RHEA:14829"/>
        <dbReference type="ChEBI" id="CHEBI:29919"/>
        <dbReference type="ChEBI" id="CHEBI:30089"/>
        <dbReference type="ChEBI" id="CHEBI:35235"/>
        <dbReference type="ChEBI" id="CHEBI:58340"/>
        <dbReference type="EC" id="2.5.1.47"/>
    </reaction>
</comment>
<evidence type="ECO:0000256" key="1">
    <source>
        <dbReference type="ARBA" id="ARBA00001933"/>
    </source>
</evidence>
<protein>
    <recommendedName>
        <fullName evidence="9">L-cysteine desulfhydrase Cds1</fullName>
        <ecNumber evidence="9">4.4.1.1</ecNumber>
    </recommendedName>
</protein>
<keyword evidence="6 9" id="KW-0456">Lyase</keyword>
<evidence type="ECO:0000313" key="11">
    <source>
        <dbReference type="EMBL" id="CZF77587.1"/>
    </source>
</evidence>
<dbReference type="InterPro" id="IPR001926">
    <property type="entry name" value="TrpB-like_PALP"/>
</dbReference>
<evidence type="ECO:0000256" key="8">
    <source>
        <dbReference type="ARBA" id="ARBA00055251"/>
    </source>
</evidence>
<sequence>MMTEVNVPANSSHWVCDAIRKIEADFQRSADTHLIKLDLPYFPEIDIYLKDESTHPTGSLKHRLARSLFLYALCNGWIKEDTTIIESSSGSTAISEAYFARLLGLRFIAVVPRTTAKKKIEQIQFYGGEAHFVDRSDEIYAESRRLAQELNGHYMDQFTYAERATDWRSNNNIANSIFSQMKYERYPVPNWIVMSPGTGGTSATIGRFIRYRCQHTQLMAVDPENSVFHDFYKTGDQSLTLDRGGKIEGIGRPRVEPSFIPGVIDRMETIKDVDSVGTVHWLENILGRKAGASTGTNLYGALMLAEEMQSRGEKGSIVTLLCDSGERYLDTYFNEEWVNTNIGDIAPTLEYLKKLG</sequence>
<reference evidence="12" key="1">
    <citation type="submission" date="2016-02" db="EMBL/GenBank/DDBJ databases">
        <authorList>
            <person name="Rodrigo-Torres Lidia"/>
            <person name="Arahal R.David."/>
        </authorList>
    </citation>
    <scope>NUCLEOTIDE SEQUENCE [LARGE SCALE GENOMIC DNA]</scope>
    <source>
        <strain evidence="12">CECT 9029</strain>
    </source>
</reference>
<dbReference type="InterPro" id="IPR047586">
    <property type="entry name" value="Cds1"/>
</dbReference>
<feature type="modified residue" description="N6-(pyridoxal phosphate)lysine" evidence="9">
    <location>
        <position position="61"/>
    </location>
</feature>
<dbReference type="Pfam" id="PF00291">
    <property type="entry name" value="PALP"/>
    <property type="match status" value="1"/>
</dbReference>
<dbReference type="GO" id="GO:0005737">
    <property type="term" value="C:cytoplasm"/>
    <property type="evidence" value="ECO:0007669"/>
    <property type="project" value="UniProtKB-SubCell"/>
</dbReference>
<evidence type="ECO:0000313" key="12">
    <source>
        <dbReference type="Proteomes" id="UP000071641"/>
    </source>
</evidence>